<dbReference type="GO" id="GO:0005634">
    <property type="term" value="C:nucleus"/>
    <property type="evidence" value="ECO:0007669"/>
    <property type="project" value="UniProtKB-SubCell"/>
</dbReference>
<feature type="compositionally biased region" description="Polar residues" evidence="9">
    <location>
        <begin position="657"/>
        <end position="681"/>
    </location>
</feature>
<evidence type="ECO:0000256" key="6">
    <source>
        <dbReference type="ARBA" id="ARBA00023163"/>
    </source>
</evidence>
<dbReference type="InterPro" id="IPR013087">
    <property type="entry name" value="Znf_C2H2_type"/>
</dbReference>
<name>A0A553HJC9_9PEZI</name>
<dbReference type="EMBL" id="VFLP01000102">
    <property type="protein sequence ID" value="TRX88057.1"/>
    <property type="molecule type" value="Genomic_DNA"/>
</dbReference>
<sequence length="711" mass="79545">MDDHHLSLTSPGPSDATGKDPLYRWYGEGGNDAPWHPPLTTGPEDGSGQSMMSNIPTSQFIVPGRSNVVPSEIMPQSDSGYGSYRNQTSIANGSVCEDSYDANPDTQSIMGASMVDAQFPISEVIPNSWEPTIRIETHDQRHKKPFKCDVNDCARRIEGFSTTNDLDRHKRSVHPETQTLGNRYMCQIGTCKSKAKVWPRADNFKAHLKRVHAKDSISEEELEACIVQQSTQPIQSTSLDELQNSPQQEAMPSYHGFSSLSSGQSNWSSFHQIPQSINALGPLNEVQDEESLSLTNSRRELADLHLHPAASQQRLYPEITEPCSTSHSSIDLSSPIQHGQLTLGPGTPVSVSSPVQEQMTPTARDHSIDTQATGTDASRLVLLNESDESLSSSSPMHSLIGNLVKRDGEVSDFVKPDSLPAHGAGSTSFDLSSLNLDDSSDVKRLFDVLQSRGLLEQHGYKKEEPDAVEPVKIENDAVISHTQCHRCPTCNKTFPRRCELKKHEKRHEKPYGCTMPDCEKRFGSKNDWKRHENTQHFMLEMWRCDVEGCEKVCYRRELFRTHLEKDHPITDPNILEAKLESCRVGRNCEARFWCGFCQEIVEIKQKGIQAWAERFDHIDEHFSGRNRAQREISEWKNFDPSRRSKDASIEDSDDGDQSFSSRRNVKTQSIRQGAQHSAGSTRSKRKRTDGNGAGSSKKARGLESRGVYAVT</sequence>
<keyword evidence="5" id="KW-0805">Transcription regulation</keyword>
<feature type="compositionally biased region" description="Polar residues" evidence="9">
    <location>
        <begin position="322"/>
        <end position="340"/>
    </location>
</feature>
<dbReference type="SMART" id="SM00355">
    <property type="entry name" value="ZnF_C2H2"/>
    <property type="match status" value="5"/>
</dbReference>
<keyword evidence="6" id="KW-0804">Transcription</keyword>
<feature type="domain" description="C2H2-type" evidence="10">
    <location>
        <begin position="485"/>
        <end position="512"/>
    </location>
</feature>
<keyword evidence="3 8" id="KW-0863">Zinc-finger</keyword>
<dbReference type="SUPFAM" id="SSF57667">
    <property type="entry name" value="beta-beta-alpha zinc fingers"/>
    <property type="match status" value="1"/>
</dbReference>
<reference evidence="12" key="1">
    <citation type="submission" date="2019-06" db="EMBL/GenBank/DDBJ databases">
        <title>Draft genome sequence of the griseofulvin-producing fungus Xylaria cubensis strain G536.</title>
        <authorList>
            <person name="Mead M.E."/>
            <person name="Raja H.A."/>
            <person name="Steenwyk J.L."/>
            <person name="Knowles S.L."/>
            <person name="Oberlies N.H."/>
            <person name="Rokas A."/>
        </authorList>
    </citation>
    <scope>NUCLEOTIDE SEQUENCE [LARGE SCALE GENOMIC DNA]</scope>
    <source>
        <strain evidence="12">G536</strain>
    </source>
</reference>
<comment type="caution">
    <text evidence="11">The sequence shown here is derived from an EMBL/GenBank/DDBJ whole genome shotgun (WGS) entry which is preliminary data.</text>
</comment>
<feature type="domain" description="C2H2-type" evidence="10">
    <location>
        <begin position="511"/>
        <end position="536"/>
    </location>
</feature>
<dbReference type="PANTHER" id="PTHR46179">
    <property type="entry name" value="ZINC FINGER PROTEIN"/>
    <property type="match status" value="1"/>
</dbReference>
<proteinExistence type="predicted"/>
<keyword evidence="4" id="KW-0862">Zinc</keyword>
<evidence type="ECO:0000256" key="2">
    <source>
        <dbReference type="ARBA" id="ARBA00022723"/>
    </source>
</evidence>
<evidence type="ECO:0000256" key="7">
    <source>
        <dbReference type="ARBA" id="ARBA00023242"/>
    </source>
</evidence>
<keyword evidence="2" id="KW-0479">Metal-binding</keyword>
<feature type="region of interest" description="Disordered" evidence="9">
    <location>
        <begin position="633"/>
        <end position="711"/>
    </location>
</feature>
<keyword evidence="12" id="KW-1185">Reference proteome</keyword>
<evidence type="ECO:0000256" key="5">
    <source>
        <dbReference type="ARBA" id="ARBA00023015"/>
    </source>
</evidence>
<dbReference type="AlphaFoldDB" id="A0A553HJC9"/>
<evidence type="ECO:0000313" key="12">
    <source>
        <dbReference type="Proteomes" id="UP000319160"/>
    </source>
</evidence>
<dbReference type="InterPro" id="IPR036236">
    <property type="entry name" value="Znf_C2H2_sf"/>
</dbReference>
<feature type="region of interest" description="Disordered" evidence="9">
    <location>
        <begin position="238"/>
        <end position="259"/>
    </location>
</feature>
<comment type="subcellular location">
    <subcellularLocation>
        <location evidence="1">Nucleus</location>
    </subcellularLocation>
</comment>
<dbReference type="PROSITE" id="PS00028">
    <property type="entry name" value="ZINC_FINGER_C2H2_1"/>
    <property type="match status" value="3"/>
</dbReference>
<dbReference type="GO" id="GO:0008270">
    <property type="term" value="F:zinc ion binding"/>
    <property type="evidence" value="ECO:0007669"/>
    <property type="project" value="UniProtKB-KW"/>
</dbReference>
<dbReference type="Proteomes" id="UP000319160">
    <property type="component" value="Unassembled WGS sequence"/>
</dbReference>
<dbReference type="PANTHER" id="PTHR46179:SF13">
    <property type="entry name" value="C2H2-TYPE DOMAIN-CONTAINING PROTEIN"/>
    <property type="match status" value="1"/>
</dbReference>
<evidence type="ECO:0000256" key="9">
    <source>
        <dbReference type="SAM" id="MobiDB-lite"/>
    </source>
</evidence>
<keyword evidence="7" id="KW-0539">Nucleus</keyword>
<dbReference type="GO" id="GO:0006357">
    <property type="term" value="P:regulation of transcription by RNA polymerase II"/>
    <property type="evidence" value="ECO:0007669"/>
    <property type="project" value="TreeGrafter"/>
</dbReference>
<feature type="region of interest" description="Disordered" evidence="9">
    <location>
        <begin position="322"/>
        <end position="377"/>
    </location>
</feature>
<dbReference type="Gene3D" id="3.30.160.60">
    <property type="entry name" value="Classic Zinc Finger"/>
    <property type="match status" value="2"/>
</dbReference>
<organism evidence="11 12">
    <name type="scientific">Xylaria flabelliformis</name>
    <dbReference type="NCBI Taxonomy" id="2512241"/>
    <lineage>
        <taxon>Eukaryota</taxon>
        <taxon>Fungi</taxon>
        <taxon>Dikarya</taxon>
        <taxon>Ascomycota</taxon>
        <taxon>Pezizomycotina</taxon>
        <taxon>Sordariomycetes</taxon>
        <taxon>Xylariomycetidae</taxon>
        <taxon>Xylariales</taxon>
        <taxon>Xylariaceae</taxon>
        <taxon>Xylaria</taxon>
    </lineage>
</organism>
<evidence type="ECO:0000259" key="10">
    <source>
        <dbReference type="PROSITE" id="PS50157"/>
    </source>
</evidence>
<evidence type="ECO:0000313" key="11">
    <source>
        <dbReference type="EMBL" id="TRX88057.1"/>
    </source>
</evidence>
<dbReference type="STRING" id="2512241.A0A553HJC9"/>
<dbReference type="Pfam" id="PF00096">
    <property type="entry name" value="zf-C2H2"/>
    <property type="match status" value="1"/>
</dbReference>
<evidence type="ECO:0000256" key="1">
    <source>
        <dbReference type="ARBA" id="ARBA00004123"/>
    </source>
</evidence>
<dbReference type="PROSITE" id="PS50157">
    <property type="entry name" value="ZINC_FINGER_C2H2_2"/>
    <property type="match status" value="2"/>
</dbReference>
<evidence type="ECO:0000256" key="8">
    <source>
        <dbReference type="PROSITE-ProRule" id="PRU00042"/>
    </source>
</evidence>
<dbReference type="InterPro" id="IPR051061">
    <property type="entry name" value="Zinc_finger_trans_reg"/>
</dbReference>
<evidence type="ECO:0000256" key="4">
    <source>
        <dbReference type="ARBA" id="ARBA00022833"/>
    </source>
</evidence>
<gene>
    <name evidence="11" type="ORF">FHL15_011059</name>
</gene>
<dbReference type="OrthoDB" id="6077919at2759"/>
<feature type="compositionally biased region" description="Basic and acidic residues" evidence="9">
    <location>
        <begin position="633"/>
        <end position="648"/>
    </location>
</feature>
<protein>
    <recommendedName>
        <fullName evidence="10">C2H2-type domain-containing protein</fullName>
    </recommendedName>
</protein>
<feature type="compositionally biased region" description="Polar residues" evidence="9">
    <location>
        <begin position="349"/>
        <end position="361"/>
    </location>
</feature>
<feature type="compositionally biased region" description="Polar residues" evidence="9">
    <location>
        <begin position="238"/>
        <end position="250"/>
    </location>
</feature>
<accession>A0A553HJC9</accession>
<feature type="region of interest" description="Disordered" evidence="9">
    <location>
        <begin position="1"/>
        <end position="55"/>
    </location>
</feature>
<evidence type="ECO:0000256" key="3">
    <source>
        <dbReference type="ARBA" id="ARBA00022771"/>
    </source>
</evidence>